<evidence type="ECO:0000256" key="1">
    <source>
        <dbReference type="PROSITE-ProRule" id="PRU00047"/>
    </source>
</evidence>
<dbReference type="InterPro" id="IPR001878">
    <property type="entry name" value="Znf_CCHC"/>
</dbReference>
<evidence type="ECO:0000313" key="4">
    <source>
        <dbReference type="EMBL" id="WVZ53014.1"/>
    </source>
</evidence>
<dbReference type="GO" id="GO:0008270">
    <property type="term" value="F:zinc ion binding"/>
    <property type="evidence" value="ECO:0007669"/>
    <property type="project" value="UniProtKB-KW"/>
</dbReference>
<dbReference type="EMBL" id="CP144745">
    <property type="protein sequence ID" value="WVZ53014.1"/>
    <property type="molecule type" value="Genomic_DNA"/>
</dbReference>
<keyword evidence="1" id="KW-0479">Metal-binding</keyword>
<organism evidence="4 5">
    <name type="scientific">Paspalum notatum var. saurae</name>
    <dbReference type="NCBI Taxonomy" id="547442"/>
    <lineage>
        <taxon>Eukaryota</taxon>
        <taxon>Viridiplantae</taxon>
        <taxon>Streptophyta</taxon>
        <taxon>Embryophyta</taxon>
        <taxon>Tracheophyta</taxon>
        <taxon>Spermatophyta</taxon>
        <taxon>Magnoliopsida</taxon>
        <taxon>Liliopsida</taxon>
        <taxon>Poales</taxon>
        <taxon>Poaceae</taxon>
        <taxon>PACMAD clade</taxon>
        <taxon>Panicoideae</taxon>
        <taxon>Andropogonodae</taxon>
        <taxon>Paspaleae</taxon>
        <taxon>Paspalinae</taxon>
        <taxon>Paspalum</taxon>
    </lineage>
</organism>
<sequence length="331" mass="36733">MTTPTKEGLKMFEGAGTSHGVTAECVVTSSNSIELPLLTKANYHEWSLVMQVSLEALELWDAVEAECKERAKDRWALAAILRAVPSEMKADLAMKKSAKEAPDAVKSMCIGDDRVKAASTQRLWKEFENFRFRDGECVDDALVRINGLVASLQEMGEMLEDHRVVKKLLRVVPRKFKQVAVAIEMLTDLKMATIEEFVGHLRVAEDTKAVVQEDVGRLYLTKEQWEACHRQRNKERARGNDARCGGNDGDARGGNGGDGQRSSDNKGDGDSDVDDDTSSVALGTSRRGWSRNRGRCFECGNRGHIARFCRERKKEEETALLTDASEAPALL</sequence>
<dbReference type="InterPro" id="IPR036875">
    <property type="entry name" value="Znf_CCHC_sf"/>
</dbReference>
<dbReference type="Gene3D" id="4.10.60.10">
    <property type="entry name" value="Zinc finger, CCHC-type"/>
    <property type="match status" value="1"/>
</dbReference>
<gene>
    <name evidence="4" type="ORF">U9M48_004007</name>
</gene>
<feature type="compositionally biased region" description="Basic and acidic residues" evidence="2">
    <location>
        <begin position="230"/>
        <end position="241"/>
    </location>
</feature>
<proteinExistence type="predicted"/>
<feature type="region of interest" description="Disordered" evidence="2">
    <location>
        <begin position="230"/>
        <end position="286"/>
    </location>
</feature>
<dbReference type="SMART" id="SM00343">
    <property type="entry name" value="ZnF_C2HC"/>
    <property type="match status" value="1"/>
</dbReference>
<dbReference type="Proteomes" id="UP001341281">
    <property type="component" value="Chromosome 01"/>
</dbReference>
<name>A0AAQ3PUP8_PASNO</name>
<feature type="compositionally biased region" description="Gly residues" evidence="2">
    <location>
        <begin position="246"/>
        <end position="259"/>
    </location>
</feature>
<dbReference type="GO" id="GO:0003676">
    <property type="term" value="F:nucleic acid binding"/>
    <property type="evidence" value="ECO:0007669"/>
    <property type="project" value="InterPro"/>
</dbReference>
<accession>A0AAQ3PUP8</accession>
<evidence type="ECO:0000259" key="3">
    <source>
        <dbReference type="PROSITE" id="PS50158"/>
    </source>
</evidence>
<evidence type="ECO:0000313" key="5">
    <source>
        <dbReference type="Proteomes" id="UP001341281"/>
    </source>
</evidence>
<dbReference type="SUPFAM" id="SSF57756">
    <property type="entry name" value="Retrovirus zinc finger-like domains"/>
    <property type="match status" value="1"/>
</dbReference>
<evidence type="ECO:0000256" key="2">
    <source>
        <dbReference type="SAM" id="MobiDB-lite"/>
    </source>
</evidence>
<keyword evidence="1" id="KW-0862">Zinc</keyword>
<dbReference type="AlphaFoldDB" id="A0AAQ3PUP8"/>
<keyword evidence="1" id="KW-0863">Zinc-finger</keyword>
<feature type="domain" description="CCHC-type" evidence="3">
    <location>
        <begin position="295"/>
        <end position="311"/>
    </location>
</feature>
<reference evidence="4 5" key="1">
    <citation type="submission" date="2024-02" db="EMBL/GenBank/DDBJ databases">
        <title>High-quality chromosome-scale genome assembly of Pensacola bahiagrass (Paspalum notatum Flugge var. saurae).</title>
        <authorList>
            <person name="Vega J.M."/>
            <person name="Podio M."/>
            <person name="Orjuela J."/>
            <person name="Siena L.A."/>
            <person name="Pessino S.C."/>
            <person name="Combes M.C."/>
            <person name="Mariac C."/>
            <person name="Albertini E."/>
            <person name="Pupilli F."/>
            <person name="Ortiz J.P.A."/>
            <person name="Leblanc O."/>
        </authorList>
    </citation>
    <scope>NUCLEOTIDE SEQUENCE [LARGE SCALE GENOMIC DNA]</scope>
    <source>
        <strain evidence="4">R1</strain>
        <tissue evidence="4">Leaf</tissue>
    </source>
</reference>
<dbReference type="PANTHER" id="PTHR35317">
    <property type="entry name" value="OS04G0629600 PROTEIN"/>
    <property type="match status" value="1"/>
</dbReference>
<dbReference type="Pfam" id="PF14223">
    <property type="entry name" value="Retrotran_gag_2"/>
    <property type="match status" value="1"/>
</dbReference>
<dbReference type="PROSITE" id="PS50158">
    <property type="entry name" value="ZF_CCHC"/>
    <property type="match status" value="1"/>
</dbReference>
<keyword evidence="5" id="KW-1185">Reference proteome</keyword>
<dbReference type="PANTHER" id="PTHR35317:SF38">
    <property type="entry name" value="RNA-DIRECTED DNA POLYMERASE"/>
    <property type="match status" value="1"/>
</dbReference>
<protein>
    <recommendedName>
        <fullName evidence="3">CCHC-type domain-containing protein</fullName>
    </recommendedName>
</protein>